<feature type="coiled-coil region" evidence="2">
    <location>
        <begin position="145"/>
        <end position="179"/>
    </location>
</feature>
<dbReference type="Proteomes" id="UP000198757">
    <property type="component" value="Unassembled WGS sequence"/>
</dbReference>
<dbReference type="GO" id="GO:0030313">
    <property type="term" value="C:cell envelope"/>
    <property type="evidence" value="ECO:0007669"/>
    <property type="project" value="UniProtKB-SubCell"/>
</dbReference>
<dbReference type="InterPro" id="IPR006143">
    <property type="entry name" value="RND_pump_MFP"/>
</dbReference>
<dbReference type="Pfam" id="PF25917">
    <property type="entry name" value="BSH_RND"/>
    <property type="match status" value="1"/>
</dbReference>
<dbReference type="OrthoDB" id="9801814at2"/>
<feature type="signal peptide" evidence="3">
    <location>
        <begin position="1"/>
        <end position="26"/>
    </location>
</feature>
<proteinExistence type="inferred from homology"/>
<name>A0A1G6VT60_NIADE</name>
<feature type="domain" description="Multidrug resistance protein MdtA-like beta-barrel" evidence="5">
    <location>
        <begin position="246"/>
        <end position="302"/>
    </location>
</feature>
<dbReference type="Gene3D" id="2.40.420.20">
    <property type="match status" value="1"/>
</dbReference>
<dbReference type="Gene3D" id="1.10.287.470">
    <property type="entry name" value="Helix hairpin bin"/>
    <property type="match status" value="1"/>
</dbReference>
<dbReference type="STRING" id="1285928.SAMN04487894_110142"/>
<reference evidence="7" key="1">
    <citation type="submission" date="2016-10" db="EMBL/GenBank/DDBJ databases">
        <authorList>
            <person name="Varghese N."/>
            <person name="Submissions S."/>
        </authorList>
    </citation>
    <scope>NUCLEOTIDE SEQUENCE [LARGE SCALE GENOMIC DNA]</scope>
    <source>
        <strain evidence="7">DSM 25811 / CCM 8410 / LMG 26954 / E90</strain>
    </source>
</reference>
<dbReference type="SUPFAM" id="SSF111369">
    <property type="entry name" value="HlyD-like secretion proteins"/>
    <property type="match status" value="1"/>
</dbReference>
<dbReference type="Gene3D" id="2.40.50.100">
    <property type="match status" value="1"/>
</dbReference>
<dbReference type="AlphaFoldDB" id="A0A1G6VT60"/>
<organism evidence="6 7">
    <name type="scientific">Niabella drilacis (strain DSM 25811 / CCM 8410 / CCUG 62505 / LMG 26954 / E90)</name>
    <dbReference type="NCBI Taxonomy" id="1285928"/>
    <lineage>
        <taxon>Bacteria</taxon>
        <taxon>Pseudomonadati</taxon>
        <taxon>Bacteroidota</taxon>
        <taxon>Chitinophagia</taxon>
        <taxon>Chitinophagales</taxon>
        <taxon>Chitinophagaceae</taxon>
        <taxon>Niabella</taxon>
    </lineage>
</organism>
<gene>
    <name evidence="6" type="ORF">SAMN04487894_110142</name>
</gene>
<evidence type="ECO:0000313" key="7">
    <source>
        <dbReference type="Proteomes" id="UP000198757"/>
    </source>
</evidence>
<evidence type="ECO:0000256" key="3">
    <source>
        <dbReference type="SAM" id="SignalP"/>
    </source>
</evidence>
<dbReference type="Pfam" id="PF25944">
    <property type="entry name" value="Beta-barrel_RND"/>
    <property type="match status" value="1"/>
</dbReference>
<evidence type="ECO:0000259" key="4">
    <source>
        <dbReference type="Pfam" id="PF25917"/>
    </source>
</evidence>
<dbReference type="EMBL" id="FMZO01000010">
    <property type="protein sequence ID" value="SDD56739.1"/>
    <property type="molecule type" value="Genomic_DNA"/>
</dbReference>
<evidence type="ECO:0000256" key="1">
    <source>
        <dbReference type="ARBA" id="ARBA00009477"/>
    </source>
</evidence>
<dbReference type="GO" id="GO:0022857">
    <property type="term" value="F:transmembrane transporter activity"/>
    <property type="evidence" value="ECO:0007669"/>
    <property type="project" value="InterPro"/>
</dbReference>
<dbReference type="Gene3D" id="2.40.30.170">
    <property type="match status" value="1"/>
</dbReference>
<dbReference type="PROSITE" id="PS51257">
    <property type="entry name" value="PROKAR_LIPOPROTEIN"/>
    <property type="match status" value="1"/>
</dbReference>
<dbReference type="InterPro" id="IPR058626">
    <property type="entry name" value="MdtA-like_b-barrel"/>
</dbReference>
<dbReference type="InterPro" id="IPR058625">
    <property type="entry name" value="MdtA-like_BSH"/>
</dbReference>
<protein>
    <submittedName>
        <fullName evidence="6">Membrane fusion protein, multidrug efflux system</fullName>
    </submittedName>
</protein>
<dbReference type="RefSeq" id="WP_090391496.1">
    <property type="nucleotide sequence ID" value="NZ_FMZO01000010.1"/>
</dbReference>
<evidence type="ECO:0000259" key="5">
    <source>
        <dbReference type="Pfam" id="PF25944"/>
    </source>
</evidence>
<dbReference type="GO" id="GO:0046677">
    <property type="term" value="P:response to antibiotic"/>
    <property type="evidence" value="ECO:0007669"/>
    <property type="project" value="TreeGrafter"/>
</dbReference>
<feature type="domain" description="Multidrug resistance protein MdtA-like barrel-sandwich hybrid" evidence="4">
    <location>
        <begin position="61"/>
        <end position="215"/>
    </location>
</feature>
<keyword evidence="2" id="KW-0175">Coiled coil</keyword>
<accession>A0A1G6VT60</accession>
<dbReference type="NCBIfam" id="TIGR01730">
    <property type="entry name" value="RND_mfp"/>
    <property type="match status" value="1"/>
</dbReference>
<evidence type="ECO:0000256" key="2">
    <source>
        <dbReference type="SAM" id="Coils"/>
    </source>
</evidence>
<keyword evidence="7" id="KW-1185">Reference proteome</keyword>
<dbReference type="PANTHER" id="PTHR30158:SF23">
    <property type="entry name" value="MULTIDRUG RESISTANCE PROTEIN MEXA"/>
    <property type="match status" value="1"/>
</dbReference>
<comment type="similarity">
    <text evidence="1">Belongs to the membrane fusion protein (MFP) (TC 8.A.1) family.</text>
</comment>
<dbReference type="GO" id="GO:0005886">
    <property type="term" value="C:plasma membrane"/>
    <property type="evidence" value="ECO:0007669"/>
    <property type="project" value="TreeGrafter"/>
</dbReference>
<sequence length="398" mass="41845">MNTKISMVTGSILLVLLAACGGKQQAPNPNAARPYPVITVPVKTVTGYSAHPASIQGRNNNDVRAKISGYIKEVLVDEGQVVRRGQVLFRLETNTLSQTADAARSGVGAAEAGISAAEANVNAAQVEVNKLTPLVEKNIISNVQLETAKASLRSAESQLQQARANRGQAQANYRSAVANVDYSIIRSPIDGIVGKLPLRVGSLVGPTDPTPLTTVSDVSEIYAYFSMNEKEYLNFLEQTPGLTVAEKLNNIPPVSLELANGSEYGQKGKVKAVTGQIDPGTGTILFRVSFPNQGRLLANGNSGTIKIPKTYTDVLAVPEAATFEQQGIIYVYKVAKDTVSSVTVGVLDRIGNMALLGGGVTKGDTIIAAGVGGLRNGAAVIPRTADFDSITKAIKPVF</sequence>
<evidence type="ECO:0000313" key="6">
    <source>
        <dbReference type="EMBL" id="SDD56739.1"/>
    </source>
</evidence>
<feature type="chain" id="PRO_5011523152" evidence="3">
    <location>
        <begin position="27"/>
        <end position="398"/>
    </location>
</feature>
<keyword evidence="3" id="KW-0732">Signal</keyword>
<dbReference type="PANTHER" id="PTHR30158">
    <property type="entry name" value="ACRA/E-RELATED COMPONENT OF DRUG EFFLUX TRANSPORTER"/>
    <property type="match status" value="1"/>
</dbReference>